<feature type="chain" id="PRO_5023864899" description="Phytocyanin domain-containing protein" evidence="12">
    <location>
        <begin position="24"/>
        <end position="177"/>
    </location>
</feature>
<comment type="subcellular location">
    <subcellularLocation>
        <location evidence="1">Cell membrane</location>
        <topology evidence="1">Lipid-anchor</topology>
        <topology evidence="1">GPI-anchor</topology>
    </subcellularLocation>
</comment>
<sequence>MASLFMGCCKFLLVLTFFSSLHFFTILSVEFDVGGDKGWVVPSSKNDQLYNEWASKNRFKVNDSLHFEYKKDSVLVVTDEEYDKCRSSHPMFFSNNGDTIFKLDGPGLFYFISGVAGHCERGLKMIIKVLEPESPPQSSNQTTDSSQNSGATDMAENIYSPTSIMLLIMSFFGALFV</sequence>
<organism evidence="14 15">
    <name type="scientific">Nyssa sinensis</name>
    <dbReference type="NCBI Taxonomy" id="561372"/>
    <lineage>
        <taxon>Eukaryota</taxon>
        <taxon>Viridiplantae</taxon>
        <taxon>Streptophyta</taxon>
        <taxon>Embryophyta</taxon>
        <taxon>Tracheophyta</taxon>
        <taxon>Spermatophyta</taxon>
        <taxon>Magnoliopsida</taxon>
        <taxon>eudicotyledons</taxon>
        <taxon>Gunneridae</taxon>
        <taxon>Pentapetalae</taxon>
        <taxon>asterids</taxon>
        <taxon>Cornales</taxon>
        <taxon>Nyssaceae</taxon>
        <taxon>Nyssa</taxon>
    </lineage>
</organism>
<dbReference type="Gene3D" id="2.60.40.420">
    <property type="entry name" value="Cupredoxins - blue copper proteins"/>
    <property type="match status" value="1"/>
</dbReference>
<keyword evidence="11" id="KW-1133">Transmembrane helix</keyword>
<evidence type="ECO:0000256" key="4">
    <source>
        <dbReference type="ARBA" id="ARBA00022729"/>
    </source>
</evidence>
<keyword evidence="4 12" id="KW-0732">Signal</keyword>
<dbReference type="GO" id="GO:0098552">
    <property type="term" value="C:side of membrane"/>
    <property type="evidence" value="ECO:0007669"/>
    <property type="project" value="UniProtKB-KW"/>
</dbReference>
<evidence type="ECO:0000313" key="14">
    <source>
        <dbReference type="EMBL" id="KAA8542314.1"/>
    </source>
</evidence>
<dbReference type="FunFam" id="2.60.40.420:FF:000010">
    <property type="entry name" value="Early nodulin-like protein 1"/>
    <property type="match status" value="1"/>
</dbReference>
<evidence type="ECO:0000256" key="11">
    <source>
        <dbReference type="SAM" id="Phobius"/>
    </source>
</evidence>
<dbReference type="GO" id="GO:0005886">
    <property type="term" value="C:plasma membrane"/>
    <property type="evidence" value="ECO:0007669"/>
    <property type="project" value="UniProtKB-SubCell"/>
</dbReference>
<reference evidence="14 15" key="1">
    <citation type="submission" date="2019-09" db="EMBL/GenBank/DDBJ databases">
        <title>A chromosome-level genome assembly of the Chinese tupelo Nyssa sinensis.</title>
        <authorList>
            <person name="Yang X."/>
            <person name="Kang M."/>
            <person name="Yang Y."/>
            <person name="Xiong H."/>
            <person name="Wang M."/>
            <person name="Zhang Z."/>
            <person name="Wang Z."/>
            <person name="Wu H."/>
            <person name="Ma T."/>
            <person name="Liu J."/>
            <person name="Xi Z."/>
        </authorList>
    </citation>
    <scope>NUCLEOTIDE SEQUENCE [LARGE SCALE GENOMIC DNA]</scope>
    <source>
        <strain evidence="14">J267</strain>
        <tissue evidence="14">Leaf</tissue>
    </source>
</reference>
<keyword evidence="3" id="KW-0336">GPI-anchor</keyword>
<keyword evidence="15" id="KW-1185">Reference proteome</keyword>
<feature type="signal peptide" evidence="12">
    <location>
        <begin position="1"/>
        <end position="23"/>
    </location>
</feature>
<name>A0A5J5BI02_9ASTE</name>
<keyword evidence="6" id="KW-1015">Disulfide bond</keyword>
<feature type="region of interest" description="Disordered" evidence="10">
    <location>
        <begin position="133"/>
        <end position="153"/>
    </location>
</feature>
<dbReference type="PANTHER" id="PTHR33021">
    <property type="entry name" value="BLUE COPPER PROTEIN"/>
    <property type="match status" value="1"/>
</dbReference>
<accession>A0A5J5BI02</accession>
<dbReference type="GO" id="GO:0009055">
    <property type="term" value="F:electron transfer activity"/>
    <property type="evidence" value="ECO:0007669"/>
    <property type="project" value="InterPro"/>
</dbReference>
<comment type="similarity">
    <text evidence="9">Belongs to the early nodulin-like (ENODL) family.</text>
</comment>
<keyword evidence="11" id="KW-0812">Transmembrane</keyword>
<dbReference type="InterPro" id="IPR003245">
    <property type="entry name" value="Phytocyanin_dom"/>
</dbReference>
<dbReference type="SUPFAM" id="SSF49503">
    <property type="entry name" value="Cupredoxins"/>
    <property type="match status" value="1"/>
</dbReference>
<dbReference type="Pfam" id="PF02298">
    <property type="entry name" value="Cu_bind_like"/>
    <property type="match status" value="1"/>
</dbReference>
<dbReference type="PROSITE" id="PS51485">
    <property type="entry name" value="PHYTOCYANIN"/>
    <property type="match status" value="1"/>
</dbReference>
<evidence type="ECO:0000256" key="3">
    <source>
        <dbReference type="ARBA" id="ARBA00022622"/>
    </source>
</evidence>
<feature type="compositionally biased region" description="Low complexity" evidence="10">
    <location>
        <begin position="136"/>
        <end position="149"/>
    </location>
</feature>
<evidence type="ECO:0000256" key="7">
    <source>
        <dbReference type="ARBA" id="ARBA00023180"/>
    </source>
</evidence>
<dbReference type="InterPro" id="IPR039391">
    <property type="entry name" value="Phytocyanin-like"/>
</dbReference>
<evidence type="ECO:0000256" key="8">
    <source>
        <dbReference type="ARBA" id="ARBA00023288"/>
    </source>
</evidence>
<dbReference type="PANTHER" id="PTHR33021:SF289">
    <property type="entry name" value="EARLY NODULIN-LIKE PROTEIN 5-RELATED"/>
    <property type="match status" value="1"/>
</dbReference>
<keyword evidence="2" id="KW-1003">Cell membrane</keyword>
<dbReference type="Proteomes" id="UP000325577">
    <property type="component" value="Linkage Group LG12"/>
</dbReference>
<proteinExistence type="inferred from homology"/>
<dbReference type="InterPro" id="IPR041846">
    <property type="entry name" value="ENL_dom"/>
</dbReference>
<evidence type="ECO:0000256" key="6">
    <source>
        <dbReference type="ARBA" id="ARBA00023157"/>
    </source>
</evidence>
<evidence type="ECO:0000256" key="12">
    <source>
        <dbReference type="SAM" id="SignalP"/>
    </source>
</evidence>
<dbReference type="OrthoDB" id="959565at2759"/>
<protein>
    <recommendedName>
        <fullName evidence="13">Phytocyanin domain-containing protein</fullName>
    </recommendedName>
</protein>
<keyword evidence="5 11" id="KW-0472">Membrane</keyword>
<evidence type="ECO:0000256" key="1">
    <source>
        <dbReference type="ARBA" id="ARBA00004609"/>
    </source>
</evidence>
<dbReference type="AlphaFoldDB" id="A0A5J5BI02"/>
<dbReference type="EMBL" id="CM018035">
    <property type="protein sequence ID" value="KAA8542314.1"/>
    <property type="molecule type" value="Genomic_DNA"/>
</dbReference>
<feature type="transmembrane region" description="Helical" evidence="11">
    <location>
        <begin position="158"/>
        <end position="176"/>
    </location>
</feature>
<dbReference type="InterPro" id="IPR008972">
    <property type="entry name" value="Cupredoxin"/>
</dbReference>
<evidence type="ECO:0000256" key="5">
    <source>
        <dbReference type="ARBA" id="ARBA00023136"/>
    </source>
</evidence>
<dbReference type="CDD" id="cd11019">
    <property type="entry name" value="OsENODL1_like"/>
    <property type="match status" value="1"/>
</dbReference>
<feature type="domain" description="Phytocyanin" evidence="13">
    <location>
        <begin position="29"/>
        <end position="131"/>
    </location>
</feature>
<keyword evidence="8" id="KW-0449">Lipoprotein</keyword>
<gene>
    <name evidence="14" type="ORF">F0562_023550</name>
</gene>
<evidence type="ECO:0000256" key="2">
    <source>
        <dbReference type="ARBA" id="ARBA00022475"/>
    </source>
</evidence>
<keyword evidence="7" id="KW-0325">Glycoprotein</keyword>
<evidence type="ECO:0000313" key="15">
    <source>
        <dbReference type="Proteomes" id="UP000325577"/>
    </source>
</evidence>
<evidence type="ECO:0000259" key="13">
    <source>
        <dbReference type="PROSITE" id="PS51485"/>
    </source>
</evidence>
<evidence type="ECO:0000256" key="10">
    <source>
        <dbReference type="SAM" id="MobiDB-lite"/>
    </source>
</evidence>
<evidence type="ECO:0000256" key="9">
    <source>
        <dbReference type="ARBA" id="ARBA00035011"/>
    </source>
</evidence>